<evidence type="ECO:0000256" key="1">
    <source>
        <dbReference type="ARBA" id="ARBA00009670"/>
    </source>
</evidence>
<keyword evidence="5" id="KW-1185">Reference proteome</keyword>
<keyword evidence="2" id="KW-0472">Membrane</keyword>
<sequence length="554" mass="62447">MLRETLSAMRDLPRLREVSSVLIRYGMGDFLRRLGITGLLERAGQILHIPSKPEREQQEAPVRLRKALEELGPTYVKLGQVLATRSDLFGADWITEFEKLQSHVPPVPWEELHPTLTSALGSPPETLFAQINPEPLGAGSIAQVHLAQLHNGDAVVVKVRRPGIRPKIDADLRILGYIAQLVELEFPETRRYRPTQIVEQFAKSLRRELDLATEARNMQRFAANFADDPHILVPQVYWEYTNEHVNVQQWIQGIPGNQLSELAPNGLDRRTLAARGADSVLKMILIDGYFHADPHPGNVFYLPSNRIAFIDFGMVGWLSQTRRDQVVDLLAALSRRDAYGIADVLQEWVSGNTLDDEQLASDINEFIFNYEHVSLQDLRITSLLTDIVTIMREHEIALPADMTLLFKALITLEGLGRQLDPQFQMVEHLTPYVKKVILHRFHPETLLAKGKHGLREAFGLLSGVPRDLGRLLKELRRGNVRIDLDLKRLDSFGHQLDKSANRLTLGIVTAALIIGSSIAMTVPGGPKTFGLIAFILAFFNSLWIIFSIWRSGKN</sequence>
<protein>
    <submittedName>
        <fullName evidence="4">Ubiquinone biosynthesis protein UbiB</fullName>
    </submittedName>
</protein>
<evidence type="ECO:0000256" key="2">
    <source>
        <dbReference type="SAM" id="Phobius"/>
    </source>
</evidence>
<comment type="similarity">
    <text evidence="1">Belongs to the protein kinase superfamily. ADCK protein kinase family.</text>
</comment>
<reference evidence="4 5" key="1">
    <citation type="submission" date="2020-04" db="EMBL/GenBank/DDBJ databases">
        <title>Draft genome of Leeia sp. IMCC25680.</title>
        <authorList>
            <person name="Song J."/>
            <person name="Cho J.-C."/>
        </authorList>
    </citation>
    <scope>NUCLEOTIDE SEQUENCE [LARGE SCALE GENOMIC DNA]</scope>
    <source>
        <strain evidence="4 5">IMCC25680</strain>
    </source>
</reference>
<proteinExistence type="inferred from homology"/>
<accession>A0A847SD85</accession>
<gene>
    <name evidence="4" type="ORF">HF682_09615</name>
</gene>
<dbReference type="Pfam" id="PF03109">
    <property type="entry name" value="ABC1"/>
    <property type="match status" value="1"/>
</dbReference>
<name>A0A847SD85_9NEIS</name>
<comment type="caution">
    <text evidence="4">The sequence shown here is derived from an EMBL/GenBank/DDBJ whole genome shotgun (WGS) entry which is preliminary data.</text>
</comment>
<dbReference type="SUPFAM" id="SSF56112">
    <property type="entry name" value="Protein kinase-like (PK-like)"/>
    <property type="match status" value="1"/>
</dbReference>
<dbReference type="InterPro" id="IPR050154">
    <property type="entry name" value="UbiB_kinase"/>
</dbReference>
<keyword evidence="2" id="KW-0812">Transmembrane</keyword>
<dbReference type="InterPro" id="IPR004147">
    <property type="entry name" value="ABC1_dom"/>
</dbReference>
<dbReference type="RefSeq" id="WP_168877087.1">
    <property type="nucleotide sequence ID" value="NZ_JABAIM010000002.1"/>
</dbReference>
<keyword evidence="2" id="KW-1133">Transmembrane helix</keyword>
<dbReference type="PANTHER" id="PTHR10566:SF113">
    <property type="entry name" value="PROTEIN ACTIVITY OF BC1 COMPLEX KINASE 7, CHLOROPLASTIC"/>
    <property type="match status" value="1"/>
</dbReference>
<dbReference type="AlphaFoldDB" id="A0A847SD85"/>
<feature type="domain" description="ABC1 atypical kinase-like" evidence="3">
    <location>
        <begin position="99"/>
        <end position="343"/>
    </location>
</feature>
<dbReference type="Proteomes" id="UP000587991">
    <property type="component" value="Unassembled WGS sequence"/>
</dbReference>
<dbReference type="InterPro" id="IPR011009">
    <property type="entry name" value="Kinase-like_dom_sf"/>
</dbReference>
<dbReference type="PANTHER" id="PTHR10566">
    <property type="entry name" value="CHAPERONE-ACTIVITY OF BC1 COMPLEX CABC1 -RELATED"/>
    <property type="match status" value="1"/>
</dbReference>
<organism evidence="4 5">
    <name type="scientific">Leeia aquatica</name>
    <dbReference type="NCBI Taxonomy" id="2725557"/>
    <lineage>
        <taxon>Bacteria</taxon>
        <taxon>Pseudomonadati</taxon>
        <taxon>Pseudomonadota</taxon>
        <taxon>Betaproteobacteria</taxon>
        <taxon>Neisseriales</taxon>
        <taxon>Leeiaceae</taxon>
        <taxon>Leeia</taxon>
    </lineage>
</organism>
<dbReference type="CDD" id="cd05121">
    <property type="entry name" value="ABC1_ADCK3-like"/>
    <property type="match status" value="1"/>
</dbReference>
<keyword evidence="4" id="KW-0830">Ubiquinone</keyword>
<evidence type="ECO:0000259" key="3">
    <source>
        <dbReference type="Pfam" id="PF03109"/>
    </source>
</evidence>
<evidence type="ECO:0000313" key="4">
    <source>
        <dbReference type="EMBL" id="NLR75416.1"/>
    </source>
</evidence>
<dbReference type="EMBL" id="JABAIM010000002">
    <property type="protein sequence ID" value="NLR75416.1"/>
    <property type="molecule type" value="Genomic_DNA"/>
</dbReference>
<feature type="transmembrane region" description="Helical" evidence="2">
    <location>
        <begin position="528"/>
        <end position="549"/>
    </location>
</feature>
<evidence type="ECO:0000313" key="5">
    <source>
        <dbReference type="Proteomes" id="UP000587991"/>
    </source>
</evidence>
<feature type="transmembrane region" description="Helical" evidence="2">
    <location>
        <begin position="503"/>
        <end position="522"/>
    </location>
</feature>